<evidence type="ECO:0000313" key="2">
    <source>
        <dbReference type="EMBL" id="KAK1937485.1"/>
    </source>
</evidence>
<proteinExistence type="predicted"/>
<reference evidence="2" key="2">
    <citation type="submission" date="2021-05" db="EMBL/GenBank/DDBJ databases">
        <authorList>
            <person name="Pain A."/>
        </authorList>
    </citation>
    <scope>NUCLEOTIDE SEQUENCE</scope>
    <source>
        <strain evidence="2">1802A</strain>
    </source>
</reference>
<gene>
    <name evidence="2" type="ORF">X943_002217</name>
</gene>
<evidence type="ECO:0000256" key="1">
    <source>
        <dbReference type="SAM" id="MobiDB-lite"/>
    </source>
</evidence>
<dbReference type="Proteomes" id="UP001195914">
    <property type="component" value="Unassembled WGS sequence"/>
</dbReference>
<feature type="region of interest" description="Disordered" evidence="1">
    <location>
        <begin position="55"/>
        <end position="78"/>
    </location>
</feature>
<evidence type="ECO:0000313" key="3">
    <source>
        <dbReference type="Proteomes" id="UP001195914"/>
    </source>
</evidence>
<reference evidence="2" key="1">
    <citation type="journal article" date="2014" name="Nucleic Acids Res.">
        <title>The evolutionary dynamics of variant antigen genes in Babesia reveal a history of genomic innovation underlying host-parasite interaction.</title>
        <authorList>
            <person name="Jackson A.P."/>
            <person name="Otto T.D."/>
            <person name="Darby A."/>
            <person name="Ramaprasad A."/>
            <person name="Xia D."/>
            <person name="Echaide I.E."/>
            <person name="Farber M."/>
            <person name="Gahlot S."/>
            <person name="Gamble J."/>
            <person name="Gupta D."/>
            <person name="Gupta Y."/>
            <person name="Jackson L."/>
            <person name="Malandrin L."/>
            <person name="Malas T.B."/>
            <person name="Moussa E."/>
            <person name="Nair M."/>
            <person name="Reid A.J."/>
            <person name="Sanders M."/>
            <person name="Sharma J."/>
            <person name="Tracey A."/>
            <person name="Quail M.A."/>
            <person name="Weir W."/>
            <person name="Wastling J.M."/>
            <person name="Hall N."/>
            <person name="Willadsen P."/>
            <person name="Lingelbach K."/>
            <person name="Shiels B."/>
            <person name="Tait A."/>
            <person name="Berriman M."/>
            <person name="Allred D.R."/>
            <person name="Pain A."/>
        </authorList>
    </citation>
    <scope>NUCLEOTIDE SEQUENCE</scope>
    <source>
        <strain evidence="2">1802A</strain>
    </source>
</reference>
<comment type="caution">
    <text evidence="2">The sequence shown here is derived from an EMBL/GenBank/DDBJ whole genome shotgun (WGS) entry which is preliminary data.</text>
</comment>
<name>A0AAD9GFK5_BABDI</name>
<dbReference type="EMBL" id="JAHBMH010000033">
    <property type="protein sequence ID" value="KAK1937485.1"/>
    <property type="molecule type" value="Genomic_DNA"/>
</dbReference>
<accession>A0AAD9GFK5</accession>
<keyword evidence="3" id="KW-1185">Reference proteome</keyword>
<dbReference type="AlphaFoldDB" id="A0AAD9GFK5"/>
<organism evidence="2 3">
    <name type="scientific">Babesia divergens</name>
    <dbReference type="NCBI Taxonomy" id="32595"/>
    <lineage>
        <taxon>Eukaryota</taxon>
        <taxon>Sar</taxon>
        <taxon>Alveolata</taxon>
        <taxon>Apicomplexa</taxon>
        <taxon>Aconoidasida</taxon>
        <taxon>Piroplasmida</taxon>
        <taxon>Babesiidae</taxon>
        <taxon>Babesia</taxon>
    </lineage>
</organism>
<protein>
    <submittedName>
        <fullName evidence="2">Uncharacterized protein</fullName>
    </submittedName>
</protein>
<sequence length="477" mass="54133">MLNLASIKGRWPAQKAVLSCRKLTTASHNAASVWQMPWQQCSIFSRKSGLNAQTDSNDGYGIEPTGLESDETLSKARADQRKERLHDALLGDTLPKWNAPLYVKALQNAAYLKSRNAQEIDNVEHLVKRLVKTIAINVNGLNNYELTRVIFACAKGGLLSNKIVTQSFITLMEDEIMQRMGALQAMDLFRIFHSITHINATATMYPVEPIYKGQIKTTPFEESVVKRIVYRIIDRVANLGVMDIANLHCLIAYNGMVDDKIVKGINKAIKRRLWGIKDTMKILTPAVAMGMFGALQHDTTDHVIKALRSGGTLPQYHTGIPTISVYVPVVIPVFKDGAHTVNIVNNQLFPLKLLEAIIRLDYQEIYHKMGTENKTYLSRIRNIMPRLYRCSDWEFVPPPPTAKHDSQHCAQDARLNVVPHIHGPYVIRACDPVRSLIVEGQNEWDSIQTWQRFYIHKYYQMRNRHLSKAGFTFIQAT</sequence>